<dbReference type="AlphaFoldDB" id="A0A1M5HDF5"/>
<dbReference type="InterPro" id="IPR006869">
    <property type="entry name" value="DUF547"/>
</dbReference>
<name>A0A1M5HDF5_9FLAO</name>
<dbReference type="STRING" id="271157.SAMN05444396_10527"/>
<keyword evidence="4" id="KW-1185">Reference proteome</keyword>
<feature type="signal peptide" evidence="1">
    <location>
        <begin position="1"/>
        <end position="19"/>
    </location>
</feature>
<sequence>MKKIILALCFLALPLFSQAQTIEQFFEQTTEFLKKNVTEEGKVDYATIKKSPGELIYILSNTAKLDTKFSDKKVAKAFWINVYNLQVIKGVIDVYPIASVEKIPGFFKGSSFVVGNQDLTLDDIENVILRDLFFDPAVHFTLSSGANGGAPLLNTAYIPSTIDDQIKNQAKLVINSKDYFIVKKSINLIHLPKIFEWYKKDFAVNYFNEIDFINLFLEKKIDNTLTVKTYDFDWSLNQK</sequence>
<evidence type="ECO:0000313" key="4">
    <source>
        <dbReference type="Proteomes" id="UP000184036"/>
    </source>
</evidence>
<dbReference type="Proteomes" id="UP000184036">
    <property type="component" value="Unassembled WGS sequence"/>
</dbReference>
<dbReference type="RefSeq" id="WP_084673505.1">
    <property type="nucleotide sequence ID" value="NZ_FQWE01000005.1"/>
</dbReference>
<keyword evidence="1" id="KW-0732">Signal</keyword>
<dbReference type="EMBL" id="FQWE01000005">
    <property type="protein sequence ID" value="SHG13918.1"/>
    <property type="molecule type" value="Genomic_DNA"/>
</dbReference>
<dbReference type="PANTHER" id="PTHR46361">
    <property type="entry name" value="ELECTRON CARRIER/ PROTEIN DISULFIDE OXIDOREDUCTASE"/>
    <property type="match status" value="1"/>
</dbReference>
<evidence type="ECO:0000259" key="2">
    <source>
        <dbReference type="Pfam" id="PF04784"/>
    </source>
</evidence>
<gene>
    <name evidence="3" type="ORF">SAMN05444396_10527</name>
</gene>
<dbReference type="PANTHER" id="PTHR46361:SF5">
    <property type="entry name" value="DEP DOMAIN-CONTAINING PROTEIN"/>
    <property type="match status" value="1"/>
</dbReference>
<evidence type="ECO:0000313" key="3">
    <source>
        <dbReference type="EMBL" id="SHG13918.1"/>
    </source>
</evidence>
<dbReference type="Pfam" id="PF04784">
    <property type="entry name" value="DUF547"/>
    <property type="match status" value="1"/>
</dbReference>
<protein>
    <recommendedName>
        <fullName evidence="2">DUF547 domain-containing protein</fullName>
    </recommendedName>
</protein>
<accession>A0A1M5HDF5</accession>
<reference evidence="4" key="1">
    <citation type="submission" date="2016-11" db="EMBL/GenBank/DDBJ databases">
        <authorList>
            <person name="Varghese N."/>
            <person name="Submissions S."/>
        </authorList>
    </citation>
    <scope>NUCLEOTIDE SEQUENCE [LARGE SCALE GENOMIC DNA]</scope>
    <source>
        <strain evidence="4">DSM 19741</strain>
    </source>
</reference>
<dbReference type="OrthoDB" id="526867at2"/>
<feature type="domain" description="DUF547" evidence="2">
    <location>
        <begin position="72"/>
        <end position="171"/>
    </location>
</feature>
<organism evidence="3 4">
    <name type="scientific">Flavobacterium segetis</name>
    <dbReference type="NCBI Taxonomy" id="271157"/>
    <lineage>
        <taxon>Bacteria</taxon>
        <taxon>Pseudomonadati</taxon>
        <taxon>Bacteroidota</taxon>
        <taxon>Flavobacteriia</taxon>
        <taxon>Flavobacteriales</taxon>
        <taxon>Flavobacteriaceae</taxon>
        <taxon>Flavobacterium</taxon>
    </lineage>
</organism>
<evidence type="ECO:0000256" key="1">
    <source>
        <dbReference type="SAM" id="SignalP"/>
    </source>
</evidence>
<proteinExistence type="predicted"/>
<feature type="chain" id="PRO_5009910747" description="DUF547 domain-containing protein" evidence="1">
    <location>
        <begin position="20"/>
        <end position="239"/>
    </location>
</feature>